<keyword evidence="2" id="KW-1133">Transmembrane helix</keyword>
<organism evidence="3 4">
    <name type="scientific">Hamadaea flava</name>
    <dbReference type="NCBI Taxonomy" id="1742688"/>
    <lineage>
        <taxon>Bacteria</taxon>
        <taxon>Bacillati</taxon>
        <taxon>Actinomycetota</taxon>
        <taxon>Actinomycetes</taxon>
        <taxon>Micromonosporales</taxon>
        <taxon>Micromonosporaceae</taxon>
        <taxon>Hamadaea</taxon>
    </lineage>
</organism>
<feature type="transmembrane region" description="Helical" evidence="2">
    <location>
        <begin position="482"/>
        <end position="503"/>
    </location>
</feature>
<keyword evidence="2" id="KW-0812">Transmembrane</keyword>
<keyword evidence="2" id="KW-0472">Membrane</keyword>
<keyword evidence="4" id="KW-1185">Reference proteome</keyword>
<dbReference type="EMBL" id="JBHSAY010000004">
    <property type="protein sequence ID" value="MFC4130080.1"/>
    <property type="molecule type" value="Genomic_DNA"/>
</dbReference>
<evidence type="ECO:0000256" key="1">
    <source>
        <dbReference type="SAM" id="MobiDB-lite"/>
    </source>
</evidence>
<dbReference type="Pfam" id="PF12679">
    <property type="entry name" value="ABC2_membrane_2"/>
    <property type="match status" value="1"/>
</dbReference>
<dbReference type="InterPro" id="IPR013320">
    <property type="entry name" value="ConA-like_dom_sf"/>
</dbReference>
<protein>
    <submittedName>
        <fullName evidence="3">ABC transporter permease subunit</fullName>
    </submittedName>
</protein>
<evidence type="ECO:0000313" key="3">
    <source>
        <dbReference type="EMBL" id="MFC4130080.1"/>
    </source>
</evidence>
<feature type="transmembrane region" description="Helical" evidence="2">
    <location>
        <begin position="416"/>
        <end position="437"/>
    </location>
</feature>
<dbReference type="SUPFAM" id="SSF49899">
    <property type="entry name" value="Concanavalin A-like lectins/glucanases"/>
    <property type="match status" value="1"/>
</dbReference>
<accession>A0ABV8LGN0</accession>
<evidence type="ECO:0000256" key="2">
    <source>
        <dbReference type="SAM" id="Phobius"/>
    </source>
</evidence>
<feature type="transmembrane region" description="Helical" evidence="2">
    <location>
        <begin position="388"/>
        <end position="409"/>
    </location>
</feature>
<evidence type="ECO:0000313" key="4">
    <source>
        <dbReference type="Proteomes" id="UP001595816"/>
    </source>
</evidence>
<proteinExistence type="predicted"/>
<dbReference type="Proteomes" id="UP001595816">
    <property type="component" value="Unassembled WGS sequence"/>
</dbReference>
<comment type="caution">
    <text evidence="3">The sequence shown here is derived from an EMBL/GenBank/DDBJ whole genome shotgun (WGS) entry which is preliminary data.</text>
</comment>
<feature type="transmembrane region" description="Helical" evidence="2">
    <location>
        <begin position="342"/>
        <end position="368"/>
    </location>
</feature>
<feature type="transmembrane region" description="Helical" evidence="2">
    <location>
        <begin position="16"/>
        <end position="37"/>
    </location>
</feature>
<reference evidence="4" key="1">
    <citation type="journal article" date="2019" name="Int. J. Syst. Evol. Microbiol.">
        <title>The Global Catalogue of Microorganisms (GCM) 10K type strain sequencing project: providing services to taxonomists for standard genome sequencing and annotation.</title>
        <authorList>
            <consortium name="The Broad Institute Genomics Platform"/>
            <consortium name="The Broad Institute Genome Sequencing Center for Infectious Disease"/>
            <person name="Wu L."/>
            <person name="Ma J."/>
        </authorList>
    </citation>
    <scope>NUCLEOTIDE SEQUENCE [LARGE SCALE GENOMIC DNA]</scope>
    <source>
        <strain evidence="4">CGMCC 4.7289</strain>
    </source>
</reference>
<feature type="transmembrane region" description="Helical" evidence="2">
    <location>
        <begin position="301"/>
        <end position="321"/>
    </location>
</feature>
<gene>
    <name evidence="3" type="ORF">ACFOZ4_05615</name>
</gene>
<name>A0ABV8LGN0_9ACTN</name>
<feature type="region of interest" description="Disordered" evidence="1">
    <location>
        <begin position="81"/>
        <end position="107"/>
    </location>
</feature>
<sequence length="508" mass="51236">MRSLRAEWTKFRTVRGWVLAMIVASAAIVGLGIMPGMQGTCGADCGLPVGPGGEEVTDAFTFMHQPMTGDGTIAAQLTSLTGILPDDPDPSAEQSGGAGPSAAKGAAAGRPGLVPWAKAGLLLKDGTRPGSAYAAVMLTGTHGVRLQYDYTHDVAGPAATPTSTPTPQWLRLTRTGDTVRAEVSADGSAWQTVGTADLSGLPDTVEVGLFATSPQYSAATSGAFGMSGASGGPTQATGVFENVAVTGTPSGGWRGEIIGGADDNAGGATQDSGRFTVSGTGDIAPAVAGAAGLGVTITQTLVGTFAGLIVVVVVGAMFITAEYRRGLVRTTMAANPRRGRTLAAKAVVIGAVTFVTSLPGVAAVVVIGQKVLRANGVYVHAASAVTEAQVIVGTAAVLAVSAVLALALGMIVRHSAAAVTTAIVAIVLPYLLTMTVLPAGAGQWLLRLTPAAAFAVQQSTPQYAQVDNIYTPVNGYFPLVPWAGFAVLCGWTAIALAAATLLVRRRDV</sequence>
<dbReference type="Gene3D" id="2.60.120.200">
    <property type="match status" value="1"/>
</dbReference>
<dbReference type="RefSeq" id="WP_253755816.1">
    <property type="nucleotide sequence ID" value="NZ_JAMZDZ010000001.1"/>
</dbReference>